<sequence>MAVTTRDDDRLARLEERQDALLRGVAQMNETLATHTAMLERILVAAAEEPDESDLGEALRRIAEALAAQEVVLDRLDGRLAALPGEIAEALVPGS</sequence>
<accession>A0ABT8A3D1</accession>
<evidence type="ECO:0000313" key="1">
    <source>
        <dbReference type="EMBL" id="MDN3564282.1"/>
    </source>
</evidence>
<dbReference type="EMBL" id="JAUFPN010000071">
    <property type="protein sequence ID" value="MDN3564282.1"/>
    <property type="molecule type" value="Genomic_DNA"/>
</dbReference>
<evidence type="ECO:0000313" key="2">
    <source>
        <dbReference type="Proteomes" id="UP001529369"/>
    </source>
</evidence>
<dbReference type="RefSeq" id="WP_290316075.1">
    <property type="nucleotide sequence ID" value="NZ_JAUFPN010000071.1"/>
</dbReference>
<proteinExistence type="predicted"/>
<dbReference type="Proteomes" id="UP001529369">
    <property type="component" value="Unassembled WGS sequence"/>
</dbReference>
<organism evidence="1 2">
    <name type="scientific">Paeniroseomonas aquatica</name>
    <dbReference type="NCBI Taxonomy" id="373043"/>
    <lineage>
        <taxon>Bacteria</taxon>
        <taxon>Pseudomonadati</taxon>
        <taxon>Pseudomonadota</taxon>
        <taxon>Alphaproteobacteria</taxon>
        <taxon>Acetobacterales</taxon>
        <taxon>Acetobacteraceae</taxon>
        <taxon>Paeniroseomonas</taxon>
    </lineage>
</organism>
<name>A0ABT8A3D1_9PROT</name>
<protein>
    <submittedName>
        <fullName evidence="1">Uncharacterized protein</fullName>
    </submittedName>
</protein>
<comment type="caution">
    <text evidence="1">The sequence shown here is derived from an EMBL/GenBank/DDBJ whole genome shotgun (WGS) entry which is preliminary data.</text>
</comment>
<reference evidence="2" key="1">
    <citation type="journal article" date="2019" name="Int. J. Syst. Evol. Microbiol.">
        <title>The Global Catalogue of Microorganisms (GCM) 10K type strain sequencing project: providing services to taxonomists for standard genome sequencing and annotation.</title>
        <authorList>
            <consortium name="The Broad Institute Genomics Platform"/>
            <consortium name="The Broad Institute Genome Sequencing Center for Infectious Disease"/>
            <person name="Wu L."/>
            <person name="Ma J."/>
        </authorList>
    </citation>
    <scope>NUCLEOTIDE SEQUENCE [LARGE SCALE GENOMIC DNA]</scope>
    <source>
        <strain evidence="2">CECT 7131</strain>
    </source>
</reference>
<gene>
    <name evidence="1" type="ORF">QWZ14_07865</name>
</gene>
<keyword evidence="2" id="KW-1185">Reference proteome</keyword>